<dbReference type="EMBL" id="JAALHA020000008">
    <property type="protein sequence ID" value="MDR9896334.1"/>
    <property type="molecule type" value="Genomic_DNA"/>
</dbReference>
<keyword evidence="4" id="KW-1185">Reference proteome</keyword>
<dbReference type="Proteomes" id="UP000667802">
    <property type="component" value="Unassembled WGS sequence"/>
</dbReference>
<name>A0AAP5I9R4_9CYAN</name>
<protein>
    <submittedName>
        <fullName evidence="3">2TM domain-containing protein</fullName>
    </submittedName>
</protein>
<accession>A0AAP5I9R4</accession>
<evidence type="ECO:0000313" key="3">
    <source>
        <dbReference type="EMBL" id="MDR9896334.1"/>
    </source>
</evidence>
<dbReference type="Pfam" id="PF13239">
    <property type="entry name" value="2TM"/>
    <property type="match status" value="1"/>
</dbReference>
<feature type="transmembrane region" description="Helical" evidence="1">
    <location>
        <begin position="87"/>
        <end position="104"/>
    </location>
</feature>
<keyword evidence="1" id="KW-0472">Membrane</keyword>
<keyword evidence="1" id="KW-1133">Transmembrane helix</keyword>
<organism evidence="3 4">
    <name type="scientific">Aetokthonos hydrillicola Thurmond2011</name>
    <dbReference type="NCBI Taxonomy" id="2712845"/>
    <lineage>
        <taxon>Bacteria</taxon>
        <taxon>Bacillati</taxon>
        <taxon>Cyanobacteriota</taxon>
        <taxon>Cyanophyceae</taxon>
        <taxon>Nostocales</taxon>
        <taxon>Hapalosiphonaceae</taxon>
        <taxon>Aetokthonos</taxon>
    </lineage>
</organism>
<sequence length="165" mass="19386">MAAFDTKTSNSYSQEDVQQILHLAIARHADDKNKEFSYEQIQEIAAELDISPESLKLAEREWLAQQGEIQQRQTFNIYRQDRFKKRLRNYIIINGVLLLVNLIATGGLSWSLYVLLFSGMGVLLDGLNVSQTKGEDYEKAFQRWYRKHQVKQLFNKAVNRWLNMW</sequence>
<dbReference type="RefSeq" id="WP_208339299.1">
    <property type="nucleotide sequence ID" value="NZ_CAWQFN010000502.1"/>
</dbReference>
<evidence type="ECO:0000259" key="2">
    <source>
        <dbReference type="Pfam" id="PF13239"/>
    </source>
</evidence>
<proteinExistence type="predicted"/>
<evidence type="ECO:0000256" key="1">
    <source>
        <dbReference type="SAM" id="Phobius"/>
    </source>
</evidence>
<dbReference type="InterPro" id="IPR025698">
    <property type="entry name" value="2TM_dom"/>
</dbReference>
<comment type="caution">
    <text evidence="3">The sequence shown here is derived from an EMBL/GenBank/DDBJ whole genome shotgun (WGS) entry which is preliminary data.</text>
</comment>
<gene>
    <name evidence="3" type="ORF">G7B40_017475</name>
</gene>
<evidence type="ECO:0000313" key="4">
    <source>
        <dbReference type="Proteomes" id="UP000667802"/>
    </source>
</evidence>
<dbReference type="AlphaFoldDB" id="A0AAP5I9R4"/>
<keyword evidence="1" id="KW-0812">Transmembrane</keyword>
<reference evidence="4" key="1">
    <citation type="journal article" date="2021" name="Science">
        <title>Hunting the eagle killer: A cyanobacterial neurotoxin causes vacuolar myelinopathy.</title>
        <authorList>
            <person name="Breinlinger S."/>
            <person name="Phillips T.J."/>
            <person name="Haram B.N."/>
            <person name="Mares J."/>
            <person name="Martinez Yerena J.A."/>
            <person name="Hrouzek P."/>
            <person name="Sobotka R."/>
            <person name="Henderson W.M."/>
            <person name="Schmieder P."/>
            <person name="Williams S.M."/>
            <person name="Lauderdale J.D."/>
            <person name="Wilde H.D."/>
            <person name="Gerrin W."/>
            <person name="Kust A."/>
            <person name="Washington J.W."/>
            <person name="Wagner C."/>
            <person name="Geier B."/>
            <person name="Liebeke M."/>
            <person name="Enke H."/>
            <person name="Niedermeyer T.H.J."/>
            <person name="Wilde S.B."/>
        </authorList>
    </citation>
    <scope>NUCLEOTIDE SEQUENCE [LARGE SCALE GENOMIC DNA]</scope>
    <source>
        <strain evidence="4">Thurmond2011</strain>
    </source>
</reference>
<feature type="domain" description="2TM" evidence="2">
    <location>
        <begin position="71"/>
        <end position="151"/>
    </location>
</feature>